<dbReference type="EMBL" id="LR828254">
    <property type="protein sequence ID" value="CAD0362986.1"/>
    <property type="molecule type" value="Genomic_DNA"/>
</dbReference>
<evidence type="ECO:0000313" key="2">
    <source>
        <dbReference type="EMBL" id="CAD0362982.1"/>
    </source>
</evidence>
<protein>
    <submittedName>
        <fullName evidence="2">Uncharacterized protein</fullName>
    </submittedName>
</protein>
<gene>
    <name evidence="2" type="ORF">CFBP8129_46640</name>
</gene>
<sequence>MTRNDTMKFLYWLRSSGMWPRLVLAVGNIVFAGLCLCAAYAIHRGQLL</sequence>
<keyword evidence="1" id="KW-1133">Transmembrane helix</keyword>
<organism evidence="2">
    <name type="scientific">Xanthomonas hortorum pv. gardneri</name>
    <dbReference type="NCBI Taxonomy" id="2754056"/>
    <lineage>
        <taxon>Bacteria</taxon>
        <taxon>Pseudomonadati</taxon>
        <taxon>Pseudomonadota</taxon>
        <taxon>Gammaproteobacteria</taxon>
        <taxon>Lysobacterales</taxon>
        <taxon>Lysobacteraceae</taxon>
        <taxon>Xanthomonas</taxon>
    </lineage>
</organism>
<dbReference type="AlphaFoldDB" id="A0A6V7FH51"/>
<feature type="transmembrane region" description="Helical" evidence="1">
    <location>
        <begin position="21"/>
        <end position="42"/>
    </location>
</feature>
<name>A0A6V7FH51_9XANT</name>
<proteinExistence type="predicted"/>
<evidence type="ECO:0000256" key="1">
    <source>
        <dbReference type="SAM" id="Phobius"/>
    </source>
</evidence>
<reference evidence="2" key="1">
    <citation type="submission" date="2020-07" db="EMBL/GenBank/DDBJ databases">
        <authorList>
            <person name="Pothier F. J."/>
        </authorList>
    </citation>
    <scope>NUCLEOTIDE SEQUENCE [LARGE SCALE GENOMIC DNA]</scope>
    <source>
        <plasmid evidence="2">CFBP8129_p211</plasmid>
    </source>
</reference>
<geneLocation type="plasmid" evidence="2">
    <name>CFBP8129_p211</name>
</geneLocation>
<dbReference type="EMBL" id="LR828254">
    <property type="protein sequence ID" value="CAD0362982.1"/>
    <property type="molecule type" value="Genomic_DNA"/>
</dbReference>
<accession>A0A6V7FH51</accession>
<keyword evidence="1" id="KW-0472">Membrane</keyword>
<keyword evidence="2" id="KW-0614">Plasmid</keyword>
<keyword evidence="1" id="KW-0812">Transmembrane</keyword>